<dbReference type="EMBL" id="UINC01003858">
    <property type="protein sequence ID" value="SVA09841.1"/>
    <property type="molecule type" value="Genomic_DNA"/>
</dbReference>
<gene>
    <name evidence="1" type="ORF">METZ01_LOCUS62695</name>
</gene>
<reference evidence="1" key="1">
    <citation type="submission" date="2018-05" db="EMBL/GenBank/DDBJ databases">
        <authorList>
            <person name="Lanie J.A."/>
            <person name="Ng W.-L."/>
            <person name="Kazmierczak K.M."/>
            <person name="Andrzejewski T.M."/>
            <person name="Davidsen T.M."/>
            <person name="Wayne K.J."/>
            <person name="Tettelin H."/>
            <person name="Glass J.I."/>
            <person name="Rusch D."/>
            <person name="Podicherti R."/>
            <person name="Tsui H.-C.T."/>
            <person name="Winkler M.E."/>
        </authorList>
    </citation>
    <scope>NUCLEOTIDE SEQUENCE</scope>
</reference>
<organism evidence="1">
    <name type="scientific">marine metagenome</name>
    <dbReference type="NCBI Taxonomy" id="408172"/>
    <lineage>
        <taxon>unclassified sequences</taxon>
        <taxon>metagenomes</taxon>
        <taxon>ecological metagenomes</taxon>
    </lineage>
</organism>
<sequence length="287" mass="33185">MNRPGLLFLGVIILTFLQGETILPSERDKKEILTINERKRTYYQLHNNSLIYKMAGPKRVEIIARGVVPKKDYKEVSFSYKLIMDNGDSIIISHSAAKTKNITSSQHPGHGFTLPGKYFINIPKGNHWFKIEPIPKVDLPVVIRVRVKGFEKGDEHRQFVQAVTGIKPKNLIIGEKSVRYYELKHGERLQFEPKKLSKLTFLSRLGFINGMSNYENYQIRVWKDDTIYGTYFFSTEKSEDSIIKEDKKVIPGKWRSCEINLSKSKHTYSVELLDKGKKVFVRCLGNQ</sequence>
<name>A0A381T2P2_9ZZZZ</name>
<accession>A0A381T2P2</accession>
<proteinExistence type="predicted"/>
<evidence type="ECO:0000313" key="1">
    <source>
        <dbReference type="EMBL" id="SVA09841.1"/>
    </source>
</evidence>
<dbReference type="AlphaFoldDB" id="A0A381T2P2"/>
<protein>
    <submittedName>
        <fullName evidence="1">Uncharacterized protein</fullName>
    </submittedName>
</protein>